<proteinExistence type="inferred from homology"/>
<feature type="compositionally biased region" description="Low complexity" evidence="9">
    <location>
        <begin position="121"/>
        <end position="136"/>
    </location>
</feature>
<keyword evidence="11" id="KW-0969">Cilium</keyword>
<organism evidence="11 12">
    <name type="scientific">Devosia salina</name>
    <dbReference type="NCBI Taxonomy" id="2860336"/>
    <lineage>
        <taxon>Bacteria</taxon>
        <taxon>Pseudomonadati</taxon>
        <taxon>Pseudomonadota</taxon>
        <taxon>Alphaproteobacteria</taxon>
        <taxon>Hyphomicrobiales</taxon>
        <taxon>Devosiaceae</taxon>
        <taxon>Devosia</taxon>
    </lineage>
</organism>
<evidence type="ECO:0000313" key="12">
    <source>
        <dbReference type="Proteomes" id="UP000825799"/>
    </source>
</evidence>
<dbReference type="Pfam" id="PF04347">
    <property type="entry name" value="FliO"/>
    <property type="match status" value="1"/>
</dbReference>
<comment type="subcellular location">
    <subcellularLocation>
        <location evidence="1">Bacterial flagellum basal body</location>
    </subcellularLocation>
    <subcellularLocation>
        <location evidence="2">Cell membrane</location>
    </subcellularLocation>
</comment>
<protein>
    <submittedName>
        <fullName evidence="11">Flagellar biosynthetic protein FliO</fullName>
    </submittedName>
</protein>
<dbReference type="InterPro" id="IPR052205">
    <property type="entry name" value="FliO/MopB"/>
</dbReference>
<feature type="compositionally biased region" description="Basic and acidic residues" evidence="9">
    <location>
        <begin position="184"/>
        <end position="203"/>
    </location>
</feature>
<dbReference type="PANTHER" id="PTHR38766:SF1">
    <property type="entry name" value="FLAGELLAR PROTEIN FLIO"/>
    <property type="match status" value="1"/>
</dbReference>
<evidence type="ECO:0000256" key="9">
    <source>
        <dbReference type="SAM" id="MobiDB-lite"/>
    </source>
</evidence>
<evidence type="ECO:0000256" key="4">
    <source>
        <dbReference type="ARBA" id="ARBA00022692"/>
    </source>
</evidence>
<sequence length="210" mass="22081">MQFITGLFGGSGNTILTMIFALGIVLVLILLAAWLLRLVSNVSGNVARGRNRRLAVIDTLSVDQKRQLLIIRRDDVEHLVLIGGPQDLVVETGIPVPAEAPQSAPARRTLPTLGARKPALATARPTEPAVEAEPEIATPPAPATAAPKATRSLRHTGLLRPVTTQDPTVIGHNPDISAVPGADSAKEDGNHEASEGDALEHETGTPANRP</sequence>
<keyword evidence="5 10" id="KW-1133">Transmembrane helix</keyword>
<dbReference type="EMBL" id="CP080590">
    <property type="protein sequence ID" value="QYO75266.1"/>
    <property type="molecule type" value="Genomic_DNA"/>
</dbReference>
<dbReference type="Proteomes" id="UP000825799">
    <property type="component" value="Chromosome"/>
</dbReference>
<comment type="similarity">
    <text evidence="8">Belongs to the FliO/MopB family.</text>
</comment>
<reference evidence="11 12" key="1">
    <citation type="submission" date="2021-08" db="EMBL/GenBank/DDBJ databases">
        <title>Devosia salina sp. nov., isolated from the South China Sea sediment.</title>
        <authorList>
            <person name="Zhou Z."/>
        </authorList>
    </citation>
    <scope>NUCLEOTIDE SEQUENCE [LARGE SCALE GENOMIC DNA]</scope>
    <source>
        <strain evidence="11 12">SCS-3</strain>
    </source>
</reference>
<feature type="transmembrane region" description="Helical" evidence="10">
    <location>
        <begin position="15"/>
        <end position="36"/>
    </location>
</feature>
<evidence type="ECO:0000256" key="3">
    <source>
        <dbReference type="ARBA" id="ARBA00022475"/>
    </source>
</evidence>
<gene>
    <name evidence="11" type="ORF">K1X15_11440</name>
</gene>
<accession>A0ABX8W993</accession>
<keyword evidence="11" id="KW-0282">Flagellum</keyword>
<keyword evidence="7" id="KW-0975">Bacterial flagellum</keyword>
<evidence type="ECO:0000256" key="1">
    <source>
        <dbReference type="ARBA" id="ARBA00004117"/>
    </source>
</evidence>
<dbReference type="PANTHER" id="PTHR38766">
    <property type="entry name" value="FLAGELLAR PROTEIN FLIO"/>
    <property type="match status" value="1"/>
</dbReference>
<keyword evidence="11" id="KW-0966">Cell projection</keyword>
<keyword evidence="3" id="KW-1003">Cell membrane</keyword>
<dbReference type="RefSeq" id="WP_220303730.1">
    <property type="nucleotide sequence ID" value="NZ_CP080590.1"/>
</dbReference>
<evidence type="ECO:0000256" key="6">
    <source>
        <dbReference type="ARBA" id="ARBA00023136"/>
    </source>
</evidence>
<name>A0ABX8W993_9HYPH</name>
<keyword evidence="6 10" id="KW-0472">Membrane</keyword>
<feature type="region of interest" description="Disordered" evidence="9">
    <location>
        <begin position="99"/>
        <end position="210"/>
    </location>
</feature>
<evidence type="ECO:0000256" key="8">
    <source>
        <dbReference type="ARBA" id="ARBA00037937"/>
    </source>
</evidence>
<evidence type="ECO:0000313" key="11">
    <source>
        <dbReference type="EMBL" id="QYO75266.1"/>
    </source>
</evidence>
<evidence type="ECO:0000256" key="2">
    <source>
        <dbReference type="ARBA" id="ARBA00004236"/>
    </source>
</evidence>
<dbReference type="InterPro" id="IPR022781">
    <property type="entry name" value="Flagellar_biosynth_FliO"/>
</dbReference>
<keyword evidence="4 10" id="KW-0812">Transmembrane</keyword>
<evidence type="ECO:0000256" key="7">
    <source>
        <dbReference type="ARBA" id="ARBA00023143"/>
    </source>
</evidence>
<evidence type="ECO:0000256" key="5">
    <source>
        <dbReference type="ARBA" id="ARBA00022989"/>
    </source>
</evidence>
<evidence type="ECO:0000256" key="10">
    <source>
        <dbReference type="SAM" id="Phobius"/>
    </source>
</evidence>
<keyword evidence="12" id="KW-1185">Reference proteome</keyword>